<keyword evidence="4" id="KW-0234">DNA repair</keyword>
<comment type="similarity">
    <text evidence="2">Belongs to the DNA mismatch repair MutL/HexB family.</text>
</comment>
<dbReference type="SUPFAM" id="SSF54211">
    <property type="entry name" value="Ribosomal protein S5 domain 2-like"/>
    <property type="match status" value="1"/>
</dbReference>
<reference evidence="7" key="1">
    <citation type="journal article" date="2014" name="Genome Announc.">
        <title>Genome sequence of the yeast Cyberlindnera fabianii (Hansenula fabianii).</title>
        <authorList>
            <person name="Freel K.C."/>
            <person name="Sarilar V."/>
            <person name="Neuveglise C."/>
            <person name="Devillers H."/>
            <person name="Friedrich A."/>
            <person name="Schacherer J."/>
        </authorList>
    </citation>
    <scope>NUCLEOTIDE SEQUENCE</scope>
    <source>
        <strain evidence="7">YJS4271</strain>
    </source>
</reference>
<dbReference type="SMART" id="SM01340">
    <property type="entry name" value="DNA_mis_repair"/>
    <property type="match status" value="1"/>
</dbReference>
<dbReference type="NCBIfam" id="TIGR00585">
    <property type="entry name" value="mutl"/>
    <property type="match status" value="1"/>
</dbReference>
<feature type="domain" description="DNA mismatch repair protein S5" evidence="6">
    <location>
        <begin position="211"/>
        <end position="333"/>
    </location>
</feature>
<keyword evidence="5" id="KW-0539">Nucleus</keyword>
<evidence type="ECO:0000259" key="6">
    <source>
        <dbReference type="SMART" id="SM01340"/>
    </source>
</evidence>
<dbReference type="InterPro" id="IPR020568">
    <property type="entry name" value="Ribosomal_Su5_D2-typ_SF"/>
</dbReference>
<dbReference type="GO" id="GO:0005524">
    <property type="term" value="F:ATP binding"/>
    <property type="evidence" value="ECO:0007669"/>
    <property type="project" value="InterPro"/>
</dbReference>
<evidence type="ECO:0000256" key="5">
    <source>
        <dbReference type="ARBA" id="ARBA00023242"/>
    </source>
</evidence>
<dbReference type="GO" id="GO:0030983">
    <property type="term" value="F:mismatched DNA binding"/>
    <property type="evidence" value="ECO:0007669"/>
    <property type="project" value="InterPro"/>
</dbReference>
<dbReference type="GO" id="GO:0061982">
    <property type="term" value="P:meiosis I cell cycle process"/>
    <property type="evidence" value="ECO:0007669"/>
    <property type="project" value="UniProtKB-ARBA"/>
</dbReference>
<dbReference type="CDD" id="cd03483">
    <property type="entry name" value="MutL_Trans_MLH1"/>
    <property type="match status" value="1"/>
</dbReference>
<keyword evidence="3" id="KW-0227">DNA damage</keyword>
<evidence type="ECO:0000256" key="3">
    <source>
        <dbReference type="ARBA" id="ARBA00022763"/>
    </source>
</evidence>
<dbReference type="PANTHER" id="PTHR10073:SF12">
    <property type="entry name" value="DNA MISMATCH REPAIR PROTEIN MLH1"/>
    <property type="match status" value="1"/>
</dbReference>
<dbReference type="OrthoDB" id="10263226at2759"/>
<dbReference type="GO" id="GO:0006298">
    <property type="term" value="P:mismatch repair"/>
    <property type="evidence" value="ECO:0007669"/>
    <property type="project" value="InterPro"/>
</dbReference>
<gene>
    <name evidence="7" type="ORF">CYFA0S_08e01706g</name>
</gene>
<evidence type="ECO:0000256" key="2">
    <source>
        <dbReference type="ARBA" id="ARBA00006082"/>
    </source>
</evidence>
<proteinExistence type="inferred from homology"/>
<dbReference type="GO" id="GO:0140664">
    <property type="term" value="F:ATP-dependent DNA damage sensor activity"/>
    <property type="evidence" value="ECO:0007669"/>
    <property type="project" value="InterPro"/>
</dbReference>
<sequence>MERRIKALDTTVVNRIAAGEIIVAPANALKELLENSFDAGASRVEVVVKDGGLKLLQITDDGHGIHKDDLPLLCQRFATSKIEKYEDLESIDTYGFRGEALASISHVSRLSVVTRTADSDCAWRATYSDGELKEVKPTAGNRGTQIIVEDLFYNVPSRLRAVKGGSDELSKIVDVAGRYAIHSNVGIGVKKFGESHFALSTRPGLSVKERIRAVYGNSIAGELIPIDIDGIEDYGVVKSAGQITNPNYNNKKAIAPVFFINNRLVSNDVLRRALNSTISHFIPKGHRSFIYLSLLIKPQNLDVNVHPTKREVRFLHEDEIVEKICIRVTEELSKIDSSRSFPTQTLLPHNVRKRKVNEEEEEESKAPLAPSLQKKRLDYKLVRTDASQSRITSFIKAVESSQYTETPTEAPTRIFDSQLSDAEDDKSEATTVTNTTVIPSQAQTQAQAQHQHNYTKIDKPHVEVNLQSILNLREEVQLSSNKQLTEMFANLTYIGIVDCDRRLCAFQYNVKLMLVDYGSLLTEFFYQVALQEFSNFGIVRLETPVSLKHLLSHIYESEVETTLNVEDILGMIVDMREMLDEYFSIGIDVSNPDDPQLTTLPLMLKGYIPSLSKLPMFVYRMGAKVDWNDEEQCLDGILRQIAMLYTPEYISEGTPEMDEMQKQVLAQQRYDLNLTMENIIMPSVKRRFLAPHKLKKDVIEIANLPGLYRVFERC</sequence>
<dbReference type="PROSITE" id="PS00058">
    <property type="entry name" value="DNA_MISMATCH_REPAIR_1"/>
    <property type="match status" value="1"/>
</dbReference>
<dbReference type="FunFam" id="3.30.230.10:FF:000014">
    <property type="entry name" value="DNA mismatch repair protein Mlh1"/>
    <property type="match status" value="1"/>
</dbReference>
<dbReference type="FunFam" id="3.30.565.10:FF:000003">
    <property type="entry name" value="DNA mismatch repair endonuclease MutL"/>
    <property type="match status" value="1"/>
</dbReference>
<dbReference type="VEuPathDB" id="FungiDB:BON22_4881"/>
<dbReference type="SUPFAM" id="SSF55874">
    <property type="entry name" value="ATPase domain of HSP90 chaperone/DNA topoisomerase II/histidine kinase"/>
    <property type="match status" value="1"/>
</dbReference>
<organism evidence="7">
    <name type="scientific">Cyberlindnera fabianii</name>
    <name type="common">Yeast</name>
    <name type="synonym">Hansenula fabianii</name>
    <dbReference type="NCBI Taxonomy" id="36022"/>
    <lineage>
        <taxon>Eukaryota</taxon>
        <taxon>Fungi</taxon>
        <taxon>Dikarya</taxon>
        <taxon>Ascomycota</taxon>
        <taxon>Saccharomycotina</taxon>
        <taxon>Saccharomycetes</taxon>
        <taxon>Phaffomycetales</taxon>
        <taxon>Phaffomycetaceae</taxon>
        <taxon>Cyberlindnera</taxon>
    </lineage>
</organism>
<protein>
    <submittedName>
        <fullName evidence="7">CYFA0S08e01706g1_1</fullName>
    </submittedName>
</protein>
<dbReference type="Gene3D" id="3.30.230.10">
    <property type="match status" value="1"/>
</dbReference>
<dbReference type="InterPro" id="IPR002099">
    <property type="entry name" value="MutL/Mlh/PMS"/>
</dbReference>
<dbReference type="CDD" id="cd16926">
    <property type="entry name" value="HATPase_MutL-MLH-PMS-like"/>
    <property type="match status" value="1"/>
</dbReference>
<dbReference type="PhylomeDB" id="A0A061B2P9"/>
<accession>A0A061B2P9</accession>
<evidence type="ECO:0000313" key="7">
    <source>
        <dbReference type="EMBL" id="CDR41930.1"/>
    </source>
</evidence>
<dbReference type="InterPro" id="IPR014762">
    <property type="entry name" value="DNA_mismatch_repair_CS"/>
</dbReference>
<dbReference type="Pfam" id="PF16413">
    <property type="entry name" value="Mlh1_C"/>
    <property type="match status" value="1"/>
</dbReference>
<dbReference type="InterPro" id="IPR036890">
    <property type="entry name" value="HATPase_C_sf"/>
</dbReference>
<dbReference type="Pfam" id="PF01119">
    <property type="entry name" value="DNA_mis_repair"/>
    <property type="match status" value="1"/>
</dbReference>
<name>A0A061B2P9_CYBFA</name>
<dbReference type="AlphaFoldDB" id="A0A061B2P9"/>
<dbReference type="InterPro" id="IPR038973">
    <property type="entry name" value="MutL/Mlh/Pms-like"/>
</dbReference>
<dbReference type="Gene3D" id="3.30.565.10">
    <property type="entry name" value="Histidine kinase-like ATPase, C-terminal domain"/>
    <property type="match status" value="1"/>
</dbReference>
<evidence type="ECO:0000256" key="1">
    <source>
        <dbReference type="ARBA" id="ARBA00004123"/>
    </source>
</evidence>
<dbReference type="InterPro" id="IPR013507">
    <property type="entry name" value="DNA_mismatch_S5_2-like"/>
</dbReference>
<dbReference type="InterPro" id="IPR014721">
    <property type="entry name" value="Ribsml_uS5_D2-typ_fold_subgr"/>
</dbReference>
<dbReference type="GO" id="GO:0032389">
    <property type="term" value="C:MutLalpha complex"/>
    <property type="evidence" value="ECO:0007669"/>
    <property type="project" value="TreeGrafter"/>
</dbReference>
<dbReference type="GO" id="GO:0016887">
    <property type="term" value="F:ATP hydrolysis activity"/>
    <property type="evidence" value="ECO:0007669"/>
    <property type="project" value="InterPro"/>
</dbReference>
<dbReference type="EMBL" id="LK052893">
    <property type="protein sequence ID" value="CDR41930.1"/>
    <property type="molecule type" value="Genomic_DNA"/>
</dbReference>
<dbReference type="Pfam" id="PF13589">
    <property type="entry name" value="HATPase_c_3"/>
    <property type="match status" value="1"/>
</dbReference>
<comment type="subcellular location">
    <subcellularLocation>
        <location evidence="1">Nucleus</location>
    </subcellularLocation>
</comment>
<evidence type="ECO:0000256" key="4">
    <source>
        <dbReference type="ARBA" id="ARBA00023204"/>
    </source>
</evidence>
<dbReference type="PANTHER" id="PTHR10073">
    <property type="entry name" value="DNA MISMATCH REPAIR PROTEIN MLH, PMS, MUTL"/>
    <property type="match status" value="1"/>
</dbReference>
<dbReference type="InterPro" id="IPR032189">
    <property type="entry name" value="Mlh1_C"/>
</dbReference>